<dbReference type="OrthoDB" id="9796186at2"/>
<dbReference type="CDD" id="cd06267">
    <property type="entry name" value="PBP1_LacI_sugar_binding-like"/>
    <property type="match status" value="1"/>
</dbReference>
<feature type="domain" description="HTH lacI-type" evidence="4">
    <location>
        <begin position="3"/>
        <end position="57"/>
    </location>
</feature>
<proteinExistence type="predicted"/>
<comment type="caution">
    <text evidence="5">The sequence shown here is derived from an EMBL/GenBank/DDBJ whole genome shotgun (WGS) entry which is preliminary data.</text>
</comment>
<dbReference type="AlphaFoldDB" id="A0A511Z367"/>
<keyword evidence="6" id="KW-1185">Reference proteome</keyword>
<dbReference type="GO" id="GO:0003700">
    <property type="term" value="F:DNA-binding transcription factor activity"/>
    <property type="evidence" value="ECO:0007669"/>
    <property type="project" value="TreeGrafter"/>
</dbReference>
<dbReference type="Gene3D" id="1.10.260.40">
    <property type="entry name" value="lambda repressor-like DNA-binding domains"/>
    <property type="match status" value="1"/>
</dbReference>
<evidence type="ECO:0000259" key="4">
    <source>
        <dbReference type="PROSITE" id="PS50932"/>
    </source>
</evidence>
<evidence type="ECO:0000313" key="6">
    <source>
        <dbReference type="Proteomes" id="UP000321901"/>
    </source>
</evidence>
<keyword evidence="3" id="KW-0804">Transcription</keyword>
<dbReference type="PRINTS" id="PR00036">
    <property type="entry name" value="HTHLACI"/>
</dbReference>
<dbReference type="GO" id="GO:0000976">
    <property type="term" value="F:transcription cis-regulatory region binding"/>
    <property type="evidence" value="ECO:0007669"/>
    <property type="project" value="TreeGrafter"/>
</dbReference>
<dbReference type="SMART" id="SM00354">
    <property type="entry name" value="HTH_LACI"/>
    <property type="match status" value="1"/>
</dbReference>
<dbReference type="Pfam" id="PF00356">
    <property type="entry name" value="LacI"/>
    <property type="match status" value="1"/>
</dbReference>
<dbReference type="EMBL" id="BJYL01000003">
    <property type="protein sequence ID" value="GEN81898.1"/>
    <property type="molecule type" value="Genomic_DNA"/>
</dbReference>
<dbReference type="RefSeq" id="WP_147054406.1">
    <property type="nucleotide sequence ID" value="NZ_BJYL01000003.1"/>
</dbReference>
<dbReference type="Gene3D" id="3.40.50.2300">
    <property type="match status" value="2"/>
</dbReference>
<sequence>MKPTIYDVAKEAGVSIATVSKIINNKGGISEKTKKNVLRIMEELRYQPSVMATALTGKNTKSIGLILPDLANPFFSELARKIEDRGHDLGYSIMICSTDYKKEKEKKYIQLLKSKSVDALILASGFENEEVINNLLKERLPIAIVAKNFPSISINTVAIDDFQGGYIATTHLIKLGHTRIAMIARDVYSNRERLRGYYQALRDYELDYKFDFCFAPESNVETGQKIAMEIFDSPMPPTAFVASNDLLAIGVIQAARQRGLNVPRDLSVIGFDNTIIAEVFDPPLTTVSQPIGDMGKEIMDLTVGEITGEKSKRKVILVPELIIRKSTGILTNEIDD</sequence>
<dbReference type="PROSITE" id="PS00356">
    <property type="entry name" value="HTH_LACI_1"/>
    <property type="match status" value="1"/>
</dbReference>
<dbReference type="InterPro" id="IPR028082">
    <property type="entry name" value="Peripla_BP_I"/>
</dbReference>
<protein>
    <submittedName>
        <fullName evidence="5">HTH-type transcriptional regulator DegA</fullName>
    </submittedName>
</protein>
<dbReference type="InterPro" id="IPR046335">
    <property type="entry name" value="LacI/GalR-like_sensor"/>
</dbReference>
<dbReference type="PROSITE" id="PS50932">
    <property type="entry name" value="HTH_LACI_2"/>
    <property type="match status" value="1"/>
</dbReference>
<evidence type="ECO:0000256" key="2">
    <source>
        <dbReference type="ARBA" id="ARBA00023125"/>
    </source>
</evidence>
<accession>A0A511Z367</accession>
<dbReference type="PANTHER" id="PTHR30146">
    <property type="entry name" value="LACI-RELATED TRANSCRIPTIONAL REPRESSOR"/>
    <property type="match status" value="1"/>
</dbReference>
<keyword evidence="1" id="KW-0805">Transcription regulation</keyword>
<evidence type="ECO:0000256" key="1">
    <source>
        <dbReference type="ARBA" id="ARBA00023015"/>
    </source>
</evidence>
<dbReference type="CDD" id="cd01392">
    <property type="entry name" value="HTH_LacI"/>
    <property type="match status" value="1"/>
</dbReference>
<reference evidence="5 6" key="1">
    <citation type="submission" date="2019-07" db="EMBL/GenBank/DDBJ databases">
        <title>Whole genome shotgun sequence of Sporosarcina luteola NBRC 105378.</title>
        <authorList>
            <person name="Hosoyama A."/>
            <person name="Uohara A."/>
            <person name="Ohji S."/>
            <person name="Ichikawa N."/>
        </authorList>
    </citation>
    <scope>NUCLEOTIDE SEQUENCE [LARGE SCALE GENOMIC DNA]</scope>
    <source>
        <strain evidence="5 6">NBRC 105378</strain>
    </source>
</reference>
<organism evidence="5 6">
    <name type="scientific">Sporosarcina luteola</name>
    <dbReference type="NCBI Taxonomy" id="582850"/>
    <lineage>
        <taxon>Bacteria</taxon>
        <taxon>Bacillati</taxon>
        <taxon>Bacillota</taxon>
        <taxon>Bacilli</taxon>
        <taxon>Bacillales</taxon>
        <taxon>Caryophanaceae</taxon>
        <taxon>Sporosarcina</taxon>
    </lineage>
</organism>
<name>A0A511Z367_9BACL</name>
<evidence type="ECO:0000313" key="5">
    <source>
        <dbReference type="EMBL" id="GEN81898.1"/>
    </source>
</evidence>
<dbReference type="Pfam" id="PF13377">
    <property type="entry name" value="Peripla_BP_3"/>
    <property type="match status" value="1"/>
</dbReference>
<dbReference type="PANTHER" id="PTHR30146:SF147">
    <property type="entry name" value="HTH-TYPE TRANSCRIPTIONAL REGULATOR DEGA"/>
    <property type="match status" value="1"/>
</dbReference>
<dbReference type="Proteomes" id="UP000321901">
    <property type="component" value="Unassembled WGS sequence"/>
</dbReference>
<evidence type="ECO:0000256" key="3">
    <source>
        <dbReference type="ARBA" id="ARBA00023163"/>
    </source>
</evidence>
<dbReference type="InterPro" id="IPR010982">
    <property type="entry name" value="Lambda_DNA-bd_dom_sf"/>
</dbReference>
<dbReference type="SUPFAM" id="SSF47413">
    <property type="entry name" value="lambda repressor-like DNA-binding domains"/>
    <property type="match status" value="1"/>
</dbReference>
<dbReference type="SUPFAM" id="SSF53822">
    <property type="entry name" value="Periplasmic binding protein-like I"/>
    <property type="match status" value="1"/>
</dbReference>
<keyword evidence="2" id="KW-0238">DNA-binding</keyword>
<gene>
    <name evidence="5" type="primary">degA</name>
    <name evidence="5" type="ORF">SLU01_02100</name>
</gene>
<dbReference type="InterPro" id="IPR000843">
    <property type="entry name" value="HTH_LacI"/>
</dbReference>